<comment type="caution">
    <text evidence="2">The sequence shown here is derived from an EMBL/GenBank/DDBJ whole genome shotgun (WGS) entry which is preliminary data.</text>
</comment>
<reference evidence="2 3" key="1">
    <citation type="journal article" date="2024" name="Plant Biotechnol. J.">
        <title>Dendrobium thyrsiflorum genome and its molecular insights into genes involved in important horticultural traits.</title>
        <authorList>
            <person name="Chen B."/>
            <person name="Wang J.Y."/>
            <person name="Zheng P.J."/>
            <person name="Li K.L."/>
            <person name="Liang Y.M."/>
            <person name="Chen X.F."/>
            <person name="Zhang C."/>
            <person name="Zhao X."/>
            <person name="He X."/>
            <person name="Zhang G.Q."/>
            <person name="Liu Z.J."/>
            <person name="Xu Q."/>
        </authorList>
    </citation>
    <scope>NUCLEOTIDE SEQUENCE [LARGE SCALE GENOMIC DNA]</scope>
    <source>
        <strain evidence="2">GZMU011</strain>
    </source>
</reference>
<feature type="region of interest" description="Disordered" evidence="1">
    <location>
        <begin position="113"/>
        <end position="133"/>
    </location>
</feature>
<gene>
    <name evidence="2" type="ORF">M5K25_006079</name>
</gene>
<evidence type="ECO:0000313" key="3">
    <source>
        <dbReference type="Proteomes" id="UP001552299"/>
    </source>
</evidence>
<evidence type="ECO:0000313" key="2">
    <source>
        <dbReference type="EMBL" id="KAL0922117.1"/>
    </source>
</evidence>
<protein>
    <submittedName>
        <fullName evidence="2">Uncharacterized protein</fullName>
    </submittedName>
</protein>
<dbReference type="PANTHER" id="PTHR37376:SF1">
    <property type="entry name" value="EXPRESSED PROTEIN"/>
    <property type="match status" value="1"/>
</dbReference>
<dbReference type="AlphaFoldDB" id="A0ABD0VHW7"/>
<name>A0ABD0VHW7_DENTH</name>
<feature type="compositionally biased region" description="Pro residues" evidence="1">
    <location>
        <begin position="40"/>
        <end position="51"/>
    </location>
</feature>
<feature type="region of interest" description="Disordered" evidence="1">
    <location>
        <begin position="1"/>
        <end position="56"/>
    </location>
</feature>
<organism evidence="2 3">
    <name type="scientific">Dendrobium thyrsiflorum</name>
    <name type="common">Pinecone-like raceme dendrobium</name>
    <name type="synonym">Orchid</name>
    <dbReference type="NCBI Taxonomy" id="117978"/>
    <lineage>
        <taxon>Eukaryota</taxon>
        <taxon>Viridiplantae</taxon>
        <taxon>Streptophyta</taxon>
        <taxon>Embryophyta</taxon>
        <taxon>Tracheophyta</taxon>
        <taxon>Spermatophyta</taxon>
        <taxon>Magnoliopsida</taxon>
        <taxon>Liliopsida</taxon>
        <taxon>Asparagales</taxon>
        <taxon>Orchidaceae</taxon>
        <taxon>Epidendroideae</taxon>
        <taxon>Malaxideae</taxon>
        <taxon>Dendrobiinae</taxon>
        <taxon>Dendrobium</taxon>
    </lineage>
</organism>
<dbReference type="Proteomes" id="UP001552299">
    <property type="component" value="Unassembled WGS sequence"/>
</dbReference>
<proteinExistence type="predicted"/>
<feature type="compositionally biased region" description="Basic and acidic residues" evidence="1">
    <location>
        <begin position="119"/>
        <end position="133"/>
    </location>
</feature>
<keyword evidence="3" id="KW-1185">Reference proteome</keyword>
<evidence type="ECO:0000256" key="1">
    <source>
        <dbReference type="SAM" id="MobiDB-lite"/>
    </source>
</evidence>
<dbReference type="PANTHER" id="PTHR37376">
    <property type="entry name" value="EXPRESSED PROTEIN"/>
    <property type="match status" value="1"/>
</dbReference>
<sequence length="133" mass="14051">MAATPGREQTATPPPPVIGKAGRYTPCKCGSPAGKSSAPEAPPVQVPPPQFEKPAAKGASSVFGFLWDAVAKVQNDLSVGSVAAHSSLDEYLADWLGLNQSKYQWALNDYYENTGSSKESGKPKEQVSKDQTV</sequence>
<accession>A0ABD0VHW7</accession>
<dbReference type="EMBL" id="JANQDX010000006">
    <property type="protein sequence ID" value="KAL0922117.1"/>
    <property type="molecule type" value="Genomic_DNA"/>
</dbReference>